<feature type="domain" description="Mammalian cell entry C-terminal" evidence="3">
    <location>
        <begin position="127"/>
        <end position="308"/>
    </location>
</feature>
<gene>
    <name evidence="4" type="ORF">MU0050_004477</name>
</gene>
<keyword evidence="1" id="KW-0812">Transmembrane</keyword>
<proteinExistence type="predicted"/>
<dbReference type="Pfam" id="PF11887">
    <property type="entry name" value="Mce4_CUP1"/>
    <property type="match status" value="1"/>
</dbReference>
<sequence>MLEKLKPQHPGGDHNKTGIGVIALLVICGLVGAVLLVGGLGLGKTRYQAEFVQAAQLRAGDPVKIAGVTVGAVAELHLADDRVVVTFDVDNNVQLGADTGAGIKLTTLLGSRYLELSPGTSGDLAEGRIPLANTTVPYDLQRTLANATTTFEKVDADRIAQSLTTLSQSLDGVPEALPQALTNLRSLSAIVAERRDQLTTLLASTDTLTTMIRDQKASIGALILRGRDLLAELTTRREALQHLFASATALVDTLNKVLGDRPELDVLLTSVGEFADMIASHDAQFRNTLQVLPIPMRNIANLTGSGTAADATLPAGPLVDSWMCAISGRAEQFGLVEYFKDCE</sequence>
<accession>A0ABN9P8E6</accession>
<dbReference type="RefSeq" id="WP_316512693.1">
    <property type="nucleotide sequence ID" value="NZ_OY726395.1"/>
</dbReference>
<name>A0ABN9P8E6_9MYCO</name>
<dbReference type="InterPro" id="IPR052336">
    <property type="entry name" value="MlaD_Phospholipid_Transporter"/>
</dbReference>
<keyword evidence="1" id="KW-0472">Membrane</keyword>
<dbReference type="InterPro" id="IPR003399">
    <property type="entry name" value="Mce/MlaD"/>
</dbReference>
<dbReference type="Pfam" id="PF02470">
    <property type="entry name" value="MlaD"/>
    <property type="match status" value="1"/>
</dbReference>
<dbReference type="PANTHER" id="PTHR33371:SF18">
    <property type="entry name" value="MCE-FAMILY PROTEIN MCE3C"/>
    <property type="match status" value="1"/>
</dbReference>
<dbReference type="InterPro" id="IPR024516">
    <property type="entry name" value="Mce_C"/>
</dbReference>
<evidence type="ECO:0000256" key="1">
    <source>
        <dbReference type="SAM" id="Phobius"/>
    </source>
</evidence>
<evidence type="ECO:0000313" key="4">
    <source>
        <dbReference type="EMBL" id="CAJ1586832.1"/>
    </source>
</evidence>
<dbReference type="NCBIfam" id="TIGR00996">
    <property type="entry name" value="Mtu_fam_mce"/>
    <property type="match status" value="1"/>
</dbReference>
<protein>
    <submittedName>
        <fullName evidence="4">MCE family protein</fullName>
    </submittedName>
</protein>
<evidence type="ECO:0000259" key="3">
    <source>
        <dbReference type="Pfam" id="PF11887"/>
    </source>
</evidence>
<dbReference type="Proteomes" id="UP001190466">
    <property type="component" value="Chromosome"/>
</dbReference>
<dbReference type="InterPro" id="IPR005693">
    <property type="entry name" value="Mce"/>
</dbReference>
<evidence type="ECO:0000313" key="5">
    <source>
        <dbReference type="Proteomes" id="UP001190466"/>
    </source>
</evidence>
<feature type="domain" description="Mce/MlaD" evidence="2">
    <location>
        <begin position="44"/>
        <end position="119"/>
    </location>
</feature>
<dbReference type="EMBL" id="OY726395">
    <property type="protein sequence ID" value="CAJ1586832.1"/>
    <property type="molecule type" value="Genomic_DNA"/>
</dbReference>
<organism evidence="4 5">
    <name type="scientific">[Mycobacterium] wendilense</name>
    <dbReference type="NCBI Taxonomy" id="3064284"/>
    <lineage>
        <taxon>Bacteria</taxon>
        <taxon>Bacillati</taxon>
        <taxon>Actinomycetota</taxon>
        <taxon>Actinomycetes</taxon>
        <taxon>Mycobacteriales</taxon>
        <taxon>Mycobacteriaceae</taxon>
        <taxon>Mycolicibacter</taxon>
    </lineage>
</organism>
<dbReference type="PANTHER" id="PTHR33371">
    <property type="entry name" value="INTERMEMBRANE PHOSPHOLIPID TRANSPORT SYSTEM BINDING PROTEIN MLAD-RELATED"/>
    <property type="match status" value="1"/>
</dbReference>
<keyword evidence="5" id="KW-1185">Reference proteome</keyword>
<feature type="transmembrane region" description="Helical" evidence="1">
    <location>
        <begin position="20"/>
        <end position="42"/>
    </location>
</feature>
<evidence type="ECO:0000259" key="2">
    <source>
        <dbReference type="Pfam" id="PF02470"/>
    </source>
</evidence>
<keyword evidence="1" id="KW-1133">Transmembrane helix</keyword>
<reference evidence="4 5" key="1">
    <citation type="submission" date="2023-08" db="EMBL/GenBank/DDBJ databases">
        <authorList>
            <person name="Folkvardsen B D."/>
            <person name="Norman A."/>
        </authorList>
    </citation>
    <scope>NUCLEOTIDE SEQUENCE [LARGE SCALE GENOMIC DNA]</scope>
    <source>
        <strain evidence="4 5">Mu0050</strain>
    </source>
</reference>